<dbReference type="HOGENOM" id="CLU_3063599_0_0_10"/>
<gene>
    <name evidence="1" type="ordered locus">Murru_0438</name>
</gene>
<reference evidence="1 2" key="2">
    <citation type="journal article" date="2012" name="Stand. Genomic Sci.">
        <title>Complete genome sequence of the facultatively anaerobic, appendaged bacterium Muricauda ruestringensis type strain (B1(T)).</title>
        <authorList>
            <person name="Huntemann M."/>
            <person name="Teshima H."/>
            <person name="Lapidus A."/>
            <person name="Nolan M."/>
            <person name="Lucas S."/>
            <person name="Hammon N."/>
            <person name="Deshpande S."/>
            <person name="Cheng J.F."/>
            <person name="Tapia R."/>
            <person name="Goodwin L.A."/>
            <person name="Pitluck S."/>
            <person name="Liolios K."/>
            <person name="Pagani I."/>
            <person name="Ivanova N."/>
            <person name="Mavromatis K."/>
            <person name="Mikhailova N."/>
            <person name="Pati A."/>
            <person name="Chen A."/>
            <person name="Palaniappan K."/>
            <person name="Land M."/>
            <person name="Hauser L."/>
            <person name="Pan C."/>
            <person name="Brambilla E.M."/>
            <person name="Rohde M."/>
            <person name="Spring S."/>
            <person name="Goker M."/>
            <person name="Detter J.C."/>
            <person name="Bristow J."/>
            <person name="Eisen J.A."/>
            <person name="Markowitz V."/>
            <person name="Hugenholtz P."/>
            <person name="Kyrpides N.C."/>
            <person name="Klenk H.P."/>
            <person name="Woyke T."/>
        </authorList>
    </citation>
    <scope>NUCLEOTIDE SEQUENCE [LARGE SCALE GENOMIC DNA]</scope>
    <source>
        <strain evidence="2">DSM 13258 / LMG 19739 / B1</strain>
    </source>
</reference>
<reference evidence="2" key="1">
    <citation type="submission" date="2011-08" db="EMBL/GenBank/DDBJ databases">
        <title>The complete genome of Muricauda ruestringensis DSM 13258.</title>
        <authorList>
            <person name="Lucas S."/>
            <person name="Han J."/>
            <person name="Lapidus A."/>
            <person name="Bruce D."/>
            <person name="Goodwin L."/>
            <person name="Pitluck S."/>
            <person name="Peters L."/>
            <person name="Kyrpides N."/>
            <person name="Mavromatis K."/>
            <person name="Ivanova N."/>
            <person name="Ovchinnikova G."/>
            <person name="Teshima H."/>
            <person name="Detter J.C."/>
            <person name="Tapia R."/>
            <person name="Han C."/>
            <person name="Land M."/>
            <person name="Hauser L."/>
            <person name="Markowitz V."/>
            <person name="Cheng J.-F."/>
            <person name="Hugenholtz P."/>
            <person name="Woyke T."/>
            <person name="Wu D."/>
            <person name="Spring S."/>
            <person name="Schroeder M."/>
            <person name="Brambilla E."/>
            <person name="Klenk H.-P."/>
            <person name="Eisen J.A."/>
        </authorList>
    </citation>
    <scope>NUCLEOTIDE SEQUENCE [LARGE SCALE GENOMIC DNA]</scope>
    <source>
        <strain evidence="2">DSM 13258 / LMG 19739 / B1</strain>
    </source>
</reference>
<name>G2PRP3_ALLRU</name>
<keyword evidence="2" id="KW-1185">Reference proteome</keyword>
<dbReference type="Proteomes" id="UP000008908">
    <property type="component" value="Chromosome"/>
</dbReference>
<dbReference type="EMBL" id="CP002999">
    <property type="protein sequence ID" value="AEM69492.1"/>
    <property type="molecule type" value="Genomic_DNA"/>
</dbReference>
<sequence>MGAEMTVIIKTVIMLKVNWLSAALALQSISKHNFPNLSAHGTFILTSRYFHKY</sequence>
<proteinExistence type="predicted"/>
<dbReference type="STRING" id="886377.Murru_0438"/>
<dbReference type="AlphaFoldDB" id="G2PRP3"/>
<dbReference type="KEGG" id="mrs:Murru_0438"/>
<organism evidence="1 2">
    <name type="scientific">Allomuricauda ruestringensis (strain DSM 13258 / CIP 107369 / LMG 19739 / B1)</name>
    <name type="common">Muricauda ruestringensis</name>
    <dbReference type="NCBI Taxonomy" id="886377"/>
    <lineage>
        <taxon>Bacteria</taxon>
        <taxon>Pseudomonadati</taxon>
        <taxon>Bacteroidota</taxon>
        <taxon>Flavobacteriia</taxon>
        <taxon>Flavobacteriales</taxon>
        <taxon>Flavobacteriaceae</taxon>
        <taxon>Flagellimonas</taxon>
    </lineage>
</organism>
<evidence type="ECO:0000313" key="1">
    <source>
        <dbReference type="EMBL" id="AEM69492.1"/>
    </source>
</evidence>
<accession>G2PRP3</accession>
<evidence type="ECO:0000313" key="2">
    <source>
        <dbReference type="Proteomes" id="UP000008908"/>
    </source>
</evidence>
<protein>
    <submittedName>
        <fullName evidence="1">Uncharacterized protein</fullName>
    </submittedName>
</protein>